<dbReference type="AlphaFoldDB" id="A0A6J0BPH8"/>
<keyword evidence="4" id="KW-1185">Reference proteome</keyword>
<dbReference type="PANTHER" id="PTHR21660">
    <property type="entry name" value="THIOESTERASE SUPERFAMILY MEMBER-RELATED"/>
    <property type="match status" value="1"/>
</dbReference>
<proteinExistence type="inferred from homology"/>
<protein>
    <submittedName>
        <fullName evidence="5">Acyl-coenzyme A thioesterase 13 isoform X2</fullName>
    </submittedName>
</protein>
<organism evidence="5">
    <name type="scientific">Neodiprion lecontei</name>
    <name type="common">Redheaded pine sawfly</name>
    <dbReference type="NCBI Taxonomy" id="441921"/>
    <lineage>
        <taxon>Eukaryota</taxon>
        <taxon>Metazoa</taxon>
        <taxon>Ecdysozoa</taxon>
        <taxon>Arthropoda</taxon>
        <taxon>Hexapoda</taxon>
        <taxon>Insecta</taxon>
        <taxon>Pterygota</taxon>
        <taxon>Neoptera</taxon>
        <taxon>Endopterygota</taxon>
        <taxon>Hymenoptera</taxon>
        <taxon>Tenthredinoidea</taxon>
        <taxon>Diprionidae</taxon>
        <taxon>Diprioninae</taxon>
        <taxon>Neodiprion</taxon>
    </lineage>
</organism>
<feature type="domain" description="Thioesterase" evidence="3">
    <location>
        <begin position="52"/>
        <end position="127"/>
    </location>
</feature>
<dbReference type="NCBIfam" id="TIGR00369">
    <property type="entry name" value="unchar_dom_1"/>
    <property type="match status" value="1"/>
</dbReference>
<dbReference type="CDD" id="cd03443">
    <property type="entry name" value="PaaI_thioesterase"/>
    <property type="match status" value="1"/>
</dbReference>
<gene>
    <name evidence="5" type="primary">LOC107221627</name>
</gene>
<dbReference type="FunCoup" id="A0A6J0BPH8">
    <property type="interactions" value="674"/>
</dbReference>
<dbReference type="GO" id="GO:0047617">
    <property type="term" value="F:fatty acyl-CoA hydrolase activity"/>
    <property type="evidence" value="ECO:0007669"/>
    <property type="project" value="InterPro"/>
</dbReference>
<sequence>MSRGLAAIKKVVEYVTNSKGFEQCLKNVTVVSAGDGKCRVEFPVEDGHLNGGGTLHGGFTATLVDCISTYALMTTGTGAPGVSVNINVSYLNAASPGEVIVVDAKTCKAGKRLAFLEVELSKKDGGRLVARGQHTKFIM</sequence>
<name>A0A6J0BPH8_NEOLC</name>
<dbReference type="InterPro" id="IPR039298">
    <property type="entry name" value="ACOT13"/>
</dbReference>
<reference evidence="5" key="1">
    <citation type="submission" date="2025-08" db="UniProtKB">
        <authorList>
            <consortium name="RefSeq"/>
        </authorList>
    </citation>
    <scope>IDENTIFICATION</scope>
    <source>
        <tissue evidence="5">Thorax and Abdomen</tissue>
    </source>
</reference>
<dbReference type="FunFam" id="3.10.129.10:FF:000033">
    <property type="entry name" value="acyl-coenzyme A thioesterase 13"/>
    <property type="match status" value="1"/>
</dbReference>
<evidence type="ECO:0000313" key="4">
    <source>
        <dbReference type="Proteomes" id="UP000829291"/>
    </source>
</evidence>
<evidence type="ECO:0000256" key="1">
    <source>
        <dbReference type="ARBA" id="ARBA00008324"/>
    </source>
</evidence>
<dbReference type="Gene3D" id="3.10.129.10">
    <property type="entry name" value="Hotdog Thioesterase"/>
    <property type="match status" value="1"/>
</dbReference>
<dbReference type="Pfam" id="PF03061">
    <property type="entry name" value="4HBT"/>
    <property type="match status" value="1"/>
</dbReference>
<dbReference type="InterPro" id="IPR006683">
    <property type="entry name" value="Thioestr_dom"/>
</dbReference>
<evidence type="ECO:0000259" key="3">
    <source>
        <dbReference type="Pfam" id="PF03061"/>
    </source>
</evidence>
<dbReference type="OrthoDB" id="46529at2759"/>
<evidence type="ECO:0000313" key="5">
    <source>
        <dbReference type="RefSeq" id="XP_015516167.1"/>
    </source>
</evidence>
<comment type="similarity">
    <text evidence="1">Belongs to the thioesterase PaaI family.</text>
</comment>
<dbReference type="RefSeq" id="XP_015516167.1">
    <property type="nucleotide sequence ID" value="XM_015660681.2"/>
</dbReference>
<dbReference type="GeneID" id="107221627"/>
<keyword evidence="2" id="KW-0378">Hydrolase</keyword>
<dbReference type="SUPFAM" id="SSF54637">
    <property type="entry name" value="Thioesterase/thiol ester dehydrase-isomerase"/>
    <property type="match status" value="1"/>
</dbReference>
<dbReference type="KEGG" id="nlo:107221627"/>
<accession>A0A6J0BPH8</accession>
<dbReference type="InterPro" id="IPR029069">
    <property type="entry name" value="HotDog_dom_sf"/>
</dbReference>
<dbReference type="PANTHER" id="PTHR21660:SF1">
    <property type="entry name" value="ACYL-COENZYME A THIOESTERASE 13"/>
    <property type="match status" value="1"/>
</dbReference>
<dbReference type="Proteomes" id="UP000829291">
    <property type="component" value="Chromosome 2"/>
</dbReference>
<dbReference type="InterPro" id="IPR003736">
    <property type="entry name" value="PAAI_dom"/>
</dbReference>
<dbReference type="InParanoid" id="A0A6J0BPH8"/>
<evidence type="ECO:0000256" key="2">
    <source>
        <dbReference type="ARBA" id="ARBA00022801"/>
    </source>
</evidence>